<evidence type="ECO:0000256" key="13">
    <source>
        <dbReference type="SAM" id="MobiDB-lite"/>
    </source>
</evidence>
<dbReference type="GO" id="GO:0005524">
    <property type="term" value="F:ATP binding"/>
    <property type="evidence" value="ECO:0007669"/>
    <property type="project" value="UniProtKB-KW"/>
</dbReference>
<feature type="region of interest" description="Disordered" evidence="13">
    <location>
        <begin position="1"/>
        <end position="23"/>
    </location>
</feature>
<dbReference type="EMBL" id="VDCV01000009">
    <property type="protein sequence ID" value="KAB5541767.1"/>
    <property type="molecule type" value="Genomic_DNA"/>
</dbReference>
<dbReference type="Gene3D" id="3.50.7.10">
    <property type="entry name" value="GroEL"/>
    <property type="match status" value="1"/>
</dbReference>
<evidence type="ECO:0000256" key="5">
    <source>
        <dbReference type="ARBA" id="ARBA00022741"/>
    </source>
</evidence>
<keyword evidence="7 10" id="KW-0143">Chaperone</keyword>
<protein>
    <recommendedName>
        <fullName evidence="3 11">T-complex protein 1 subunit eta</fullName>
        <shortName evidence="11">TCP-1-eta</shortName>
    </recommendedName>
    <alternativeName>
        <fullName evidence="9 11">CCT-eta</fullName>
    </alternativeName>
</protein>
<dbReference type="CDD" id="cd03340">
    <property type="entry name" value="TCP1_eta"/>
    <property type="match status" value="1"/>
</dbReference>
<evidence type="ECO:0000256" key="6">
    <source>
        <dbReference type="ARBA" id="ARBA00022840"/>
    </source>
</evidence>
<keyword evidence="15" id="KW-1185">Reference proteome</keyword>
<sequence>MGEIETFSEFGSHTDQLPQCQQSSFKTGVDELKSRARSLEKSVIEKGKKLAKTQGELEELEEIIKEKKRLLREKSKLSKSLESDLQSHRAKMRRLAYEADLFSDRLTQFYGKRIPHWLGVRLFCFQVNDPMASDICIDWKQIIGIDYQLVKQGFTAMELVLFLQPQIILLKEGTDTSQGKAQLLSNINACTAVADVVRTTLGPRGMDKLIHDDKGNVTISNDGATIMKLLDIIHPAAKILVDIAKSQDSEVGDGTTTVVLLAGEFLKEAKPFVEDGVHPQNLIRSYRTACNLAIEKVKELASSIEGKSLEEKKSLLAKCAATTLSSKLIGGEKEFFASMVVDAVIAIGNDDRLNMIGIKKVPGGTMRDSFLVNGVAFKKTFSYAGFEQQPKKFVNPKILLLNIELELKSEKENAEIRLSDPSQYQSIVDAEWNIIYDKLDKCAQSGAKIVLSRLAIGDLGTQYFADRDIFCAGRVSEEDLQRVAAATGGTVQTTINNVIDEVLGTCEIFEEKQVGNERFNIFNGCPSGTTATIVLRGGADQFIEEAERSLHDAIMIVRRAMKNSTVVAGGGAIDMEISRYLRQHARTIAGKSQLFINSYAKALEVIPRQLCDNAGYDATDVLNKLRQKHALPSGEGAPYGVDINTGGIVDSFSNFVWEPAVVKINAINAATEAACLILSVDETVKNPKSESAQGEAAASAMGGRGGGGFRGRGRGMRRR</sequence>
<dbReference type="InterPro" id="IPR012720">
    <property type="entry name" value="Chap_CCT_eta"/>
</dbReference>
<dbReference type="GO" id="GO:0140662">
    <property type="term" value="F:ATP-dependent protein folding chaperone"/>
    <property type="evidence" value="ECO:0007669"/>
    <property type="project" value="InterPro"/>
</dbReference>
<dbReference type="InterPro" id="IPR027413">
    <property type="entry name" value="GROEL-like_equatorial_sf"/>
</dbReference>
<dbReference type="NCBIfam" id="TIGR02345">
    <property type="entry name" value="chap_CCT_eta"/>
    <property type="match status" value="1"/>
</dbReference>
<dbReference type="PROSITE" id="PS00995">
    <property type="entry name" value="TCP1_3"/>
    <property type="match status" value="1"/>
</dbReference>
<evidence type="ECO:0000256" key="11">
    <source>
        <dbReference type="RuleBase" id="RU365042"/>
    </source>
</evidence>
<name>A0A5N5LG57_9ROSI</name>
<dbReference type="PANTHER" id="PTHR11353">
    <property type="entry name" value="CHAPERONIN"/>
    <property type="match status" value="1"/>
</dbReference>
<dbReference type="GO" id="GO:0051082">
    <property type="term" value="F:unfolded protein binding"/>
    <property type="evidence" value="ECO:0007669"/>
    <property type="project" value="InterPro"/>
</dbReference>
<dbReference type="FunFam" id="1.10.560.10:FF:000017">
    <property type="entry name" value="T-complex protein 1 subunit eta"/>
    <property type="match status" value="1"/>
</dbReference>
<dbReference type="FunFam" id="1.10.560.10:FF:000045">
    <property type="entry name" value="T-complex protein 1 subunit eta"/>
    <property type="match status" value="1"/>
</dbReference>
<dbReference type="Gene3D" id="1.10.560.10">
    <property type="entry name" value="GroEL-like equatorial domain"/>
    <property type="match status" value="1"/>
</dbReference>
<evidence type="ECO:0000256" key="12">
    <source>
        <dbReference type="SAM" id="Coils"/>
    </source>
</evidence>
<dbReference type="InterPro" id="IPR054827">
    <property type="entry name" value="thermosome_alpha"/>
</dbReference>
<proteinExistence type="inferred from homology"/>
<keyword evidence="12" id="KW-0175">Coiled coil</keyword>
<dbReference type="InterPro" id="IPR027409">
    <property type="entry name" value="GroEL-like_apical_dom_sf"/>
</dbReference>
<evidence type="ECO:0000256" key="9">
    <source>
        <dbReference type="ARBA" id="ARBA00032221"/>
    </source>
</evidence>
<dbReference type="NCBIfam" id="NF041083">
    <property type="entry name" value="thermosome_beta"/>
    <property type="match status" value="1"/>
</dbReference>
<dbReference type="FunFam" id="3.50.7.10:FF:000006">
    <property type="entry name" value="T-complex protein 1 subunit eta"/>
    <property type="match status" value="1"/>
</dbReference>
<dbReference type="NCBIfam" id="NF041082">
    <property type="entry name" value="thermosome_alpha"/>
    <property type="match status" value="1"/>
</dbReference>
<organism evidence="14 15">
    <name type="scientific">Salix brachista</name>
    <dbReference type="NCBI Taxonomy" id="2182728"/>
    <lineage>
        <taxon>Eukaryota</taxon>
        <taxon>Viridiplantae</taxon>
        <taxon>Streptophyta</taxon>
        <taxon>Embryophyta</taxon>
        <taxon>Tracheophyta</taxon>
        <taxon>Spermatophyta</taxon>
        <taxon>Magnoliopsida</taxon>
        <taxon>eudicotyledons</taxon>
        <taxon>Gunneridae</taxon>
        <taxon>Pentapetalae</taxon>
        <taxon>rosids</taxon>
        <taxon>fabids</taxon>
        <taxon>Malpighiales</taxon>
        <taxon>Salicaceae</taxon>
        <taxon>Saliceae</taxon>
        <taxon>Salix</taxon>
    </lineage>
</organism>
<evidence type="ECO:0000256" key="4">
    <source>
        <dbReference type="ARBA" id="ARBA00022490"/>
    </source>
</evidence>
<dbReference type="InterPro" id="IPR002423">
    <property type="entry name" value="Cpn60/GroEL/TCP-1"/>
</dbReference>
<evidence type="ECO:0000256" key="2">
    <source>
        <dbReference type="ARBA" id="ARBA00008020"/>
    </source>
</evidence>
<keyword evidence="5 10" id="KW-0547">Nucleotide-binding</keyword>
<evidence type="ECO:0000256" key="7">
    <source>
        <dbReference type="ARBA" id="ARBA00023186"/>
    </source>
</evidence>
<dbReference type="InterPro" id="IPR017998">
    <property type="entry name" value="Chaperone_TCP-1"/>
</dbReference>
<keyword evidence="6 10" id="KW-0067">ATP-binding</keyword>
<evidence type="ECO:0000313" key="14">
    <source>
        <dbReference type="EMBL" id="KAB5541767.1"/>
    </source>
</evidence>
<dbReference type="PROSITE" id="PS00750">
    <property type="entry name" value="TCP1_1"/>
    <property type="match status" value="1"/>
</dbReference>
<evidence type="ECO:0000256" key="1">
    <source>
        <dbReference type="ARBA" id="ARBA00004496"/>
    </source>
</evidence>
<comment type="similarity">
    <text evidence="2 10">Belongs to the TCP-1 chaperonin family.</text>
</comment>
<keyword evidence="4 11" id="KW-0963">Cytoplasm</keyword>
<dbReference type="SUPFAM" id="SSF54849">
    <property type="entry name" value="GroEL-intermediate domain like"/>
    <property type="match status" value="1"/>
</dbReference>
<comment type="caution">
    <text evidence="14">The sequence shown here is derived from an EMBL/GenBank/DDBJ whole genome shotgun (WGS) entry which is preliminary data.</text>
</comment>
<reference evidence="15" key="1">
    <citation type="journal article" date="2019" name="Gigascience">
        <title>De novo genome assembly of the endangered Acer yangbiense, a plant species with extremely small populations endemic to Yunnan Province, China.</title>
        <authorList>
            <person name="Yang J."/>
            <person name="Wariss H.M."/>
            <person name="Tao L."/>
            <person name="Zhang R."/>
            <person name="Yun Q."/>
            <person name="Hollingsworth P."/>
            <person name="Dao Z."/>
            <person name="Luo G."/>
            <person name="Guo H."/>
            <person name="Ma Y."/>
            <person name="Sun W."/>
        </authorList>
    </citation>
    <scope>NUCLEOTIDE SEQUENCE [LARGE SCALE GENOMIC DNA]</scope>
    <source>
        <strain evidence="15">cv. br00</strain>
    </source>
</reference>
<dbReference type="GO" id="GO:0016887">
    <property type="term" value="F:ATP hydrolysis activity"/>
    <property type="evidence" value="ECO:0007669"/>
    <property type="project" value="InterPro"/>
</dbReference>
<gene>
    <name evidence="14" type="ORF">DKX38_014741</name>
</gene>
<feature type="region of interest" description="Disordered" evidence="13">
    <location>
        <begin position="687"/>
        <end position="719"/>
    </location>
</feature>
<dbReference type="FunFam" id="3.30.260.10:FF:000022">
    <property type="entry name" value="T-complex protein 1 subunit eta"/>
    <property type="match status" value="1"/>
</dbReference>
<dbReference type="AlphaFoldDB" id="A0A5N5LG57"/>
<dbReference type="GO" id="GO:0005832">
    <property type="term" value="C:chaperonin-containing T-complex"/>
    <property type="evidence" value="ECO:0007669"/>
    <property type="project" value="UniProtKB-ARBA"/>
</dbReference>
<comment type="subcellular location">
    <subcellularLocation>
        <location evidence="1 11">Cytoplasm</location>
    </subcellularLocation>
</comment>
<dbReference type="SUPFAM" id="SSF48592">
    <property type="entry name" value="GroEL equatorial domain-like"/>
    <property type="match status" value="1"/>
</dbReference>
<evidence type="ECO:0000256" key="10">
    <source>
        <dbReference type="RuleBase" id="RU004187"/>
    </source>
</evidence>
<dbReference type="InterPro" id="IPR027410">
    <property type="entry name" value="TCP-1-like_intermed_sf"/>
</dbReference>
<comment type="subunit">
    <text evidence="11">Heterooligomeric complex that forms two stacked rings.</text>
</comment>
<feature type="compositionally biased region" description="Polar residues" evidence="13">
    <location>
        <begin position="9"/>
        <end position="23"/>
    </location>
</feature>
<dbReference type="SUPFAM" id="SSF52029">
    <property type="entry name" value="GroEL apical domain-like"/>
    <property type="match status" value="1"/>
</dbReference>
<dbReference type="InterPro" id="IPR053374">
    <property type="entry name" value="TCP-1_chaperonin"/>
</dbReference>
<dbReference type="Proteomes" id="UP000326939">
    <property type="component" value="Chromosome 9"/>
</dbReference>
<evidence type="ECO:0000256" key="8">
    <source>
        <dbReference type="ARBA" id="ARBA00024677"/>
    </source>
</evidence>
<comment type="function">
    <text evidence="8 11">Molecular chaperone; assists the folding of proteins upon ATP hydrolysis. Known to play a role, in vitro, in the folding of actin and tubulin.</text>
</comment>
<dbReference type="Gene3D" id="3.30.260.10">
    <property type="entry name" value="TCP-1-like chaperonin intermediate domain"/>
    <property type="match status" value="1"/>
</dbReference>
<feature type="compositionally biased region" description="Low complexity" evidence="13">
    <location>
        <begin position="689"/>
        <end position="701"/>
    </location>
</feature>
<evidence type="ECO:0000256" key="3">
    <source>
        <dbReference type="ARBA" id="ARBA00015836"/>
    </source>
</evidence>
<evidence type="ECO:0000313" key="15">
    <source>
        <dbReference type="Proteomes" id="UP000326939"/>
    </source>
</evidence>
<dbReference type="PROSITE" id="PS00751">
    <property type="entry name" value="TCP1_2"/>
    <property type="match status" value="1"/>
</dbReference>
<dbReference type="Pfam" id="PF00118">
    <property type="entry name" value="Cpn60_TCP1"/>
    <property type="match status" value="1"/>
</dbReference>
<feature type="coiled-coil region" evidence="12">
    <location>
        <begin position="43"/>
        <end position="80"/>
    </location>
</feature>
<dbReference type="PRINTS" id="PR00304">
    <property type="entry name" value="TCOMPLEXTCP1"/>
</dbReference>
<dbReference type="InterPro" id="IPR002194">
    <property type="entry name" value="Chaperonin_TCP-1_CS"/>
</dbReference>
<accession>A0A5N5LG57</accession>